<dbReference type="HOGENOM" id="CLU_1567831_0_0_7"/>
<comment type="caution">
    <text evidence="1">The sequence shown here is derived from an EMBL/GenBank/DDBJ whole genome shotgun (WGS) entry which is preliminary data.</text>
</comment>
<reference evidence="1 2" key="1">
    <citation type="journal article" date="2014" name="Nature">
        <title>An environmental bacterial taxon with a large and distinct metabolic repertoire.</title>
        <authorList>
            <person name="Wilson M.C."/>
            <person name="Mori T."/>
            <person name="Ruckert C."/>
            <person name="Uria A.R."/>
            <person name="Helf M.J."/>
            <person name="Takada K."/>
            <person name="Gernert C."/>
            <person name="Steffens U.A."/>
            <person name="Heycke N."/>
            <person name="Schmitt S."/>
            <person name="Rinke C."/>
            <person name="Helfrich E.J."/>
            <person name="Brachmann A.O."/>
            <person name="Gurgui C."/>
            <person name="Wakimoto T."/>
            <person name="Kracht M."/>
            <person name="Crusemann M."/>
            <person name="Hentschel U."/>
            <person name="Abe I."/>
            <person name="Matsunaga S."/>
            <person name="Kalinowski J."/>
            <person name="Takeyama H."/>
            <person name="Piel J."/>
        </authorList>
    </citation>
    <scope>NUCLEOTIDE SEQUENCE [LARGE SCALE GENOMIC DNA]</scope>
    <source>
        <strain evidence="2">TSY1</strain>
    </source>
</reference>
<gene>
    <name evidence="1" type="ORF">ETSY1_05485</name>
</gene>
<protein>
    <submittedName>
        <fullName evidence="1">Uncharacterized protein</fullName>
    </submittedName>
</protein>
<proteinExistence type="predicted"/>
<sequence>MSIRTRDKTVYLHDDDPTRISVQNPTHVDLDNASISDAKLKLYVEMKLHRVAPWLVNSRTYQNAFEEAFQLCQSGYDFNLIVYEQPVGSYITCYEPMIPICQTDNNKRVRKKKGWRRYWRRLFRSSRHQVRPKYRGEIVMVPGKSKWVEEKAGRFIVVPEGILRCNAANIAF</sequence>
<evidence type="ECO:0000313" key="1">
    <source>
        <dbReference type="EMBL" id="ETX01925.1"/>
    </source>
</evidence>
<organism evidence="1 2">
    <name type="scientific">Entotheonella factor</name>
    <dbReference type="NCBI Taxonomy" id="1429438"/>
    <lineage>
        <taxon>Bacteria</taxon>
        <taxon>Pseudomonadati</taxon>
        <taxon>Nitrospinota/Tectimicrobiota group</taxon>
        <taxon>Candidatus Tectimicrobiota</taxon>
        <taxon>Candidatus Entotheonellia</taxon>
        <taxon>Candidatus Entotheonellales</taxon>
        <taxon>Candidatus Entotheonellaceae</taxon>
        <taxon>Candidatus Entotheonella</taxon>
    </lineage>
</organism>
<keyword evidence="2" id="KW-1185">Reference proteome</keyword>
<accession>W4LVJ7</accession>
<name>W4LVJ7_ENTF1</name>
<dbReference type="Proteomes" id="UP000019141">
    <property type="component" value="Unassembled WGS sequence"/>
</dbReference>
<evidence type="ECO:0000313" key="2">
    <source>
        <dbReference type="Proteomes" id="UP000019141"/>
    </source>
</evidence>
<dbReference type="AlphaFoldDB" id="W4LVJ7"/>
<dbReference type="EMBL" id="AZHW01000189">
    <property type="protein sequence ID" value="ETX01925.1"/>
    <property type="molecule type" value="Genomic_DNA"/>
</dbReference>